<dbReference type="InterPro" id="IPR037185">
    <property type="entry name" value="EmrE-like"/>
</dbReference>
<dbReference type="EMBL" id="JBGBPQ010000008">
    <property type="protein sequence ID" value="KAL1521113.1"/>
    <property type="molecule type" value="Genomic_DNA"/>
</dbReference>
<keyword evidence="2 6" id="KW-0812">Transmembrane</keyword>
<reference evidence="7 9" key="1">
    <citation type="journal article" date="2024" name="Science">
        <title>Giant polyketide synthase enzymes in the biosynthesis of giant marine polyether toxins.</title>
        <authorList>
            <person name="Fallon T.R."/>
            <person name="Shende V.V."/>
            <person name="Wierzbicki I.H."/>
            <person name="Pendleton A.L."/>
            <person name="Watervoot N.F."/>
            <person name="Auber R.P."/>
            <person name="Gonzalez D.J."/>
            <person name="Wisecaver J.H."/>
            <person name="Moore B.S."/>
        </authorList>
    </citation>
    <scope>NUCLEOTIDE SEQUENCE [LARGE SCALE GENOMIC DNA]</scope>
    <source>
        <strain evidence="7 9">12B1</strain>
    </source>
</reference>
<organism evidence="7 9">
    <name type="scientific">Prymnesium parvum</name>
    <name type="common">Toxic golden alga</name>
    <dbReference type="NCBI Taxonomy" id="97485"/>
    <lineage>
        <taxon>Eukaryota</taxon>
        <taxon>Haptista</taxon>
        <taxon>Haptophyta</taxon>
        <taxon>Prymnesiophyceae</taxon>
        <taxon>Prymnesiales</taxon>
        <taxon>Prymnesiaceae</taxon>
        <taxon>Prymnesium</taxon>
    </lineage>
</organism>
<proteinExistence type="predicted"/>
<comment type="caution">
    <text evidence="7">The sequence shown here is derived from an EMBL/GenBank/DDBJ whole genome shotgun (WGS) entry which is preliminary data.</text>
</comment>
<dbReference type="SUPFAM" id="SSF103481">
    <property type="entry name" value="Multidrug resistance efflux transporter EmrE"/>
    <property type="match status" value="1"/>
</dbReference>
<keyword evidence="3 6" id="KW-1133">Transmembrane helix</keyword>
<evidence type="ECO:0000256" key="6">
    <source>
        <dbReference type="SAM" id="Phobius"/>
    </source>
</evidence>
<dbReference type="Pfam" id="PF05653">
    <property type="entry name" value="Mg_trans_NIPA"/>
    <property type="match status" value="1"/>
</dbReference>
<evidence type="ECO:0000256" key="4">
    <source>
        <dbReference type="ARBA" id="ARBA00023136"/>
    </source>
</evidence>
<keyword evidence="9" id="KW-1185">Reference proteome</keyword>
<evidence type="ECO:0000313" key="9">
    <source>
        <dbReference type="Proteomes" id="UP001515480"/>
    </source>
</evidence>
<evidence type="ECO:0000256" key="3">
    <source>
        <dbReference type="ARBA" id="ARBA00022989"/>
    </source>
</evidence>
<feature type="transmembrane region" description="Helical" evidence="6">
    <location>
        <begin position="248"/>
        <end position="269"/>
    </location>
</feature>
<evidence type="ECO:0008006" key="10">
    <source>
        <dbReference type="Google" id="ProtNLM"/>
    </source>
</evidence>
<dbReference type="Proteomes" id="UP001515480">
    <property type="component" value="Unassembled WGS sequence"/>
</dbReference>
<dbReference type="GO" id="GO:0015095">
    <property type="term" value="F:magnesium ion transmembrane transporter activity"/>
    <property type="evidence" value="ECO:0007669"/>
    <property type="project" value="InterPro"/>
</dbReference>
<sequence length="552" mass="59242">MHTSIIRNDDERRICIVPLPPVSDRFPIAPTESRRSPPAAPRGRASPALAPVPAHPAATSPHRPPPLARPDRLAPPLRTLRRACPLASPRLSPIGSRACRASPPDAMKVAPLSLVGMGVASFSCLLSTIALLMMKRSADVESGLPICKRYRWLAGFTLNTTSELFLTSLAMSLAPLSLIAPVAGLSIVFSALLAHWGCVMGVRERLTRVDWVCTALVLFGVILATSFGPQNDEVPDYARVQRSFVGPAFIFFSSTCLLIIVGWTTFWLAPCCASRRPGQESLVTSFFSGYSAAACGAFSQLFLKIVMVAIRTLINGDTSPLWMPVTWGSAVGLAATAPLQLYLLNMTLASGAVTFTVPLYTSLIMILTIAAGGLLFEEFVDVDKGFTIAFCLAVFCVMVGLFVLSHRQQIRERSSSSCSHLVRDANHSISSSRQHNEPSLNAATFDTHLRSSSDVGSDSECYLSREAEAMMIGSPALTAERGDTDRGGGLTPVREPIDVECGKPQGQRVRITPEDGGSSLGRLSGICRSSSGIAINMELTPQRGHRRSNTCS</sequence>
<evidence type="ECO:0000256" key="5">
    <source>
        <dbReference type="SAM" id="MobiDB-lite"/>
    </source>
</evidence>
<dbReference type="AlphaFoldDB" id="A0AB34JHT0"/>
<name>A0AB34JHT0_PRYPA</name>
<evidence type="ECO:0000256" key="1">
    <source>
        <dbReference type="ARBA" id="ARBA00004141"/>
    </source>
</evidence>
<protein>
    <recommendedName>
        <fullName evidence="10">EamA domain-containing protein</fullName>
    </recommendedName>
</protein>
<accession>A0AB34JHT0</accession>
<evidence type="ECO:0000313" key="8">
    <source>
        <dbReference type="EMBL" id="KAL1521113.1"/>
    </source>
</evidence>
<dbReference type="GO" id="GO:0016020">
    <property type="term" value="C:membrane"/>
    <property type="evidence" value="ECO:0007669"/>
    <property type="project" value="UniProtKB-SubCell"/>
</dbReference>
<feature type="transmembrane region" description="Helical" evidence="6">
    <location>
        <begin position="290"/>
        <end position="314"/>
    </location>
</feature>
<feature type="transmembrane region" description="Helical" evidence="6">
    <location>
        <begin position="211"/>
        <end position="228"/>
    </location>
</feature>
<dbReference type="PANTHER" id="PTHR12570">
    <property type="match status" value="1"/>
</dbReference>
<feature type="transmembrane region" description="Helical" evidence="6">
    <location>
        <begin position="386"/>
        <end position="404"/>
    </location>
</feature>
<keyword evidence="4 6" id="KW-0472">Membrane</keyword>
<feature type="transmembrane region" description="Helical" evidence="6">
    <location>
        <begin position="109"/>
        <end position="132"/>
    </location>
</feature>
<gene>
    <name evidence="7" type="ORF">AB1Y20_022657</name>
    <name evidence="8" type="ORF">AB1Y20_022667</name>
</gene>
<comment type="subcellular location">
    <subcellularLocation>
        <location evidence="1">Membrane</location>
        <topology evidence="1">Multi-pass membrane protein</topology>
    </subcellularLocation>
</comment>
<evidence type="ECO:0000256" key="2">
    <source>
        <dbReference type="ARBA" id="ARBA00022692"/>
    </source>
</evidence>
<feature type="transmembrane region" description="Helical" evidence="6">
    <location>
        <begin position="326"/>
        <end position="344"/>
    </location>
</feature>
<feature type="compositionally biased region" description="Low complexity" evidence="5">
    <location>
        <begin position="41"/>
        <end position="58"/>
    </location>
</feature>
<feature type="region of interest" description="Disordered" evidence="5">
    <location>
        <begin position="26"/>
        <end position="74"/>
    </location>
</feature>
<dbReference type="InterPro" id="IPR008521">
    <property type="entry name" value="Mg_trans_NIPA"/>
</dbReference>
<dbReference type="PANTHER" id="PTHR12570:SF65">
    <property type="entry name" value="MAGNESIUM TRANSPORTER NIPA9-RELATED"/>
    <property type="match status" value="1"/>
</dbReference>
<feature type="transmembrane region" description="Helical" evidence="6">
    <location>
        <begin position="351"/>
        <end position="374"/>
    </location>
</feature>
<dbReference type="EMBL" id="JBGBPQ010000008">
    <property type="protein sequence ID" value="KAL1521103.1"/>
    <property type="molecule type" value="Genomic_DNA"/>
</dbReference>
<evidence type="ECO:0000313" key="7">
    <source>
        <dbReference type="EMBL" id="KAL1521103.1"/>
    </source>
</evidence>
<feature type="transmembrane region" description="Helical" evidence="6">
    <location>
        <begin position="178"/>
        <end position="199"/>
    </location>
</feature>
<dbReference type="Gene3D" id="1.10.3730.20">
    <property type="match status" value="1"/>
</dbReference>